<name>A0A8S9GZG3_BRACR</name>
<dbReference type="AlphaFoldDB" id="A0A8S9GZG3"/>
<feature type="transmembrane region" description="Helical" evidence="1">
    <location>
        <begin position="101"/>
        <end position="123"/>
    </location>
</feature>
<evidence type="ECO:0000256" key="1">
    <source>
        <dbReference type="SAM" id="Phobius"/>
    </source>
</evidence>
<comment type="caution">
    <text evidence="2">The sequence shown here is derived from an EMBL/GenBank/DDBJ whole genome shotgun (WGS) entry which is preliminary data.</text>
</comment>
<protein>
    <submittedName>
        <fullName evidence="2">Uncharacterized protein</fullName>
    </submittedName>
</protein>
<dbReference type="Proteomes" id="UP000712281">
    <property type="component" value="Unassembled WGS sequence"/>
</dbReference>
<evidence type="ECO:0000313" key="3">
    <source>
        <dbReference type="Proteomes" id="UP000712281"/>
    </source>
</evidence>
<sequence length="460" mass="49665">MGGEGEGVGNDVYVPTGHMAGSHIGAVEWSSVWSIYRKLAGADRLCPRVLEREDDNKVSLDTQPAATVDTPASPDFRDIFLVEPPIHLEGRSVECDQMIMIYLNLLPGGVVSSAVFLLIFILFDVGLGLISLIVVTVGNDGYVPTGHMAGSHIGAVEWSSVWSLYRKLAGADRLCPRVLGGIVRNLQLRVVKGQTPYIEIRGGFMRNCQKPPGTSRQCPSLSGISSLLRGRDFMATVGAVCNIHTNKMCLTLIDKNIFYDPSVKMTMRCLEFILHRLIAITCIIHHRSCQMLGKNNPGRDYSSFRAGRRPSNFCLEKLQLKSLLPSLPPGNGDRSWTSGTGAGGCEWEARPAGRSSVLSSRKVVVGPGPGRGRAFWLTQGSNGPRGPCDQSAGLGNGSKPKLGLLWGGYRRWDVNGTCCTHSPNKLYPFGLGAMSGPSKAVLGLFAILGSEVDRGKNKEL</sequence>
<reference evidence="2" key="1">
    <citation type="submission" date="2019-12" db="EMBL/GenBank/DDBJ databases">
        <title>Genome sequencing and annotation of Brassica cretica.</title>
        <authorList>
            <person name="Studholme D.J."/>
            <person name="Sarris P.F."/>
        </authorList>
    </citation>
    <scope>NUCLEOTIDE SEQUENCE</scope>
    <source>
        <strain evidence="2">PFS-001/15</strain>
        <tissue evidence="2">Leaf</tissue>
    </source>
</reference>
<keyword evidence="1" id="KW-0812">Transmembrane</keyword>
<dbReference type="EMBL" id="QGKW02001988">
    <property type="protein sequence ID" value="KAF2550074.1"/>
    <property type="molecule type" value="Genomic_DNA"/>
</dbReference>
<evidence type="ECO:0000313" key="2">
    <source>
        <dbReference type="EMBL" id="KAF2550074.1"/>
    </source>
</evidence>
<gene>
    <name evidence="2" type="ORF">F2Q68_00034037</name>
</gene>
<accession>A0A8S9GZG3</accession>
<keyword evidence="1" id="KW-1133">Transmembrane helix</keyword>
<keyword evidence="1" id="KW-0472">Membrane</keyword>
<proteinExistence type="predicted"/>
<organism evidence="2 3">
    <name type="scientific">Brassica cretica</name>
    <name type="common">Mustard</name>
    <dbReference type="NCBI Taxonomy" id="69181"/>
    <lineage>
        <taxon>Eukaryota</taxon>
        <taxon>Viridiplantae</taxon>
        <taxon>Streptophyta</taxon>
        <taxon>Embryophyta</taxon>
        <taxon>Tracheophyta</taxon>
        <taxon>Spermatophyta</taxon>
        <taxon>Magnoliopsida</taxon>
        <taxon>eudicotyledons</taxon>
        <taxon>Gunneridae</taxon>
        <taxon>Pentapetalae</taxon>
        <taxon>rosids</taxon>
        <taxon>malvids</taxon>
        <taxon>Brassicales</taxon>
        <taxon>Brassicaceae</taxon>
        <taxon>Brassiceae</taxon>
        <taxon>Brassica</taxon>
    </lineage>
</organism>